<dbReference type="InterPro" id="IPR006680">
    <property type="entry name" value="Amidohydro-rel"/>
</dbReference>
<evidence type="ECO:0000313" key="2">
    <source>
        <dbReference type="EMBL" id="MBO8424084.1"/>
    </source>
</evidence>
<dbReference type="Gene3D" id="2.30.40.10">
    <property type="entry name" value="Urease, subunit C, domain 1"/>
    <property type="match status" value="1"/>
</dbReference>
<comment type="caution">
    <text evidence="2">The sequence shown here is derived from an EMBL/GenBank/DDBJ whole genome shotgun (WGS) entry which is preliminary data.</text>
</comment>
<dbReference type="Proteomes" id="UP000727857">
    <property type="component" value="Unassembled WGS sequence"/>
</dbReference>
<dbReference type="GO" id="GO:0016810">
    <property type="term" value="F:hydrolase activity, acting on carbon-nitrogen (but not peptide) bonds"/>
    <property type="evidence" value="ECO:0007669"/>
    <property type="project" value="InterPro"/>
</dbReference>
<dbReference type="InterPro" id="IPR051781">
    <property type="entry name" value="Metallo-dep_Hydrolase"/>
</dbReference>
<dbReference type="SUPFAM" id="SSF51338">
    <property type="entry name" value="Composite domain of metallo-dependent hydrolases"/>
    <property type="match status" value="1"/>
</dbReference>
<organism evidence="2 3">
    <name type="scientific">Candidatus Stercoripulliclostridium pullicola</name>
    <dbReference type="NCBI Taxonomy" id="2840953"/>
    <lineage>
        <taxon>Bacteria</taxon>
        <taxon>Bacillati</taxon>
        <taxon>Bacillota</taxon>
        <taxon>Clostridia</taxon>
        <taxon>Eubacteriales</taxon>
        <taxon>Candidatus Stercoripulliclostridium</taxon>
    </lineage>
</organism>
<evidence type="ECO:0000313" key="3">
    <source>
        <dbReference type="Proteomes" id="UP000727857"/>
    </source>
</evidence>
<accession>A0A940DGP6</accession>
<proteinExistence type="predicted"/>
<dbReference type="AlphaFoldDB" id="A0A940DGP6"/>
<reference evidence="2" key="2">
    <citation type="journal article" date="2021" name="PeerJ">
        <title>Extensive microbial diversity within the chicken gut microbiome revealed by metagenomics and culture.</title>
        <authorList>
            <person name="Gilroy R."/>
            <person name="Ravi A."/>
            <person name="Getino M."/>
            <person name="Pursley I."/>
            <person name="Horton D.L."/>
            <person name="Alikhan N.F."/>
            <person name="Baker D."/>
            <person name="Gharbi K."/>
            <person name="Hall N."/>
            <person name="Watson M."/>
            <person name="Adriaenssens E.M."/>
            <person name="Foster-Nyarko E."/>
            <person name="Jarju S."/>
            <person name="Secka A."/>
            <person name="Antonio M."/>
            <person name="Oren A."/>
            <person name="Chaudhuri R.R."/>
            <person name="La Ragione R."/>
            <person name="Hildebrand F."/>
            <person name="Pallen M.J."/>
        </authorList>
    </citation>
    <scope>NUCLEOTIDE SEQUENCE</scope>
    <source>
        <strain evidence="2">517</strain>
    </source>
</reference>
<dbReference type="Gene3D" id="3.20.20.140">
    <property type="entry name" value="Metal-dependent hydrolases"/>
    <property type="match status" value="1"/>
</dbReference>
<name>A0A940DGP6_9FIRM</name>
<dbReference type="InterPro" id="IPR032466">
    <property type="entry name" value="Metal_Hydrolase"/>
</dbReference>
<protein>
    <submittedName>
        <fullName evidence="2">Amidohydrolase family protein</fullName>
    </submittedName>
</protein>
<dbReference type="SUPFAM" id="SSF51556">
    <property type="entry name" value="Metallo-dependent hydrolases"/>
    <property type="match status" value="1"/>
</dbReference>
<reference evidence="2" key="1">
    <citation type="submission" date="2020-10" db="EMBL/GenBank/DDBJ databases">
        <authorList>
            <person name="Gilroy R."/>
        </authorList>
    </citation>
    <scope>NUCLEOTIDE SEQUENCE</scope>
    <source>
        <strain evidence="2">517</strain>
    </source>
</reference>
<feature type="non-terminal residue" evidence="2">
    <location>
        <position position="415"/>
    </location>
</feature>
<dbReference type="InterPro" id="IPR011059">
    <property type="entry name" value="Metal-dep_hydrolase_composite"/>
</dbReference>
<evidence type="ECO:0000259" key="1">
    <source>
        <dbReference type="Pfam" id="PF01979"/>
    </source>
</evidence>
<feature type="domain" description="Amidohydrolase-related" evidence="1">
    <location>
        <begin position="56"/>
        <end position="412"/>
    </location>
</feature>
<dbReference type="EMBL" id="JADINF010000088">
    <property type="protein sequence ID" value="MBO8424084.1"/>
    <property type="molecule type" value="Genomic_DNA"/>
</dbReference>
<dbReference type="Pfam" id="PF01979">
    <property type="entry name" value="Amidohydro_1"/>
    <property type="match status" value="1"/>
</dbReference>
<sequence length="415" mass="43339">MKNTVYTGCNLIDVENGCTVVENVDIYVADGKIEKIAPHGETEEGYRKEDMTGLYAAPGLVNAHVHLFGTGRPSKALSGGSAQRLLLKLISTRIGKAVLARLVESSAYNELLSGVTALRAVGDLKYSDVELKKRIEKGKSKARGLKILVSGPAITAPGGHGDGTFADSSATTEGLKALVDERVAHGADLIKVCVTGGVTDSKKKGEPGELRMSFDEVEAVCARAHERGLKVAAHAESAPGAELSARAGVDTVEHGGKLSEEAFGMLEARGGAVVATYSPAIPCAKLSAEITRLSEMAAYNSEVAAENMTAACLQAFAGGVEVGMGTDASCPFSTQYGMWREIEWFALMTGVSAARAFETATAGNARVLGIYDETGSLTAGKRADIIFTFGNPAANTETLREIKAVVAGGRLVKNP</sequence>
<dbReference type="PANTHER" id="PTHR43135">
    <property type="entry name" value="ALPHA-D-RIBOSE 1-METHYLPHOSPHONATE 5-TRIPHOSPHATE DIPHOSPHATASE"/>
    <property type="match status" value="1"/>
</dbReference>
<dbReference type="PANTHER" id="PTHR43135:SF3">
    <property type="entry name" value="ALPHA-D-RIBOSE 1-METHYLPHOSPHONATE 5-TRIPHOSPHATE DIPHOSPHATASE"/>
    <property type="match status" value="1"/>
</dbReference>
<gene>
    <name evidence="2" type="ORF">IAB16_03620</name>
</gene>